<gene>
    <name evidence="2" type="ORF">P5673_003907</name>
</gene>
<proteinExistence type="predicted"/>
<reference evidence="2" key="1">
    <citation type="journal article" date="2023" name="G3 (Bethesda)">
        <title>Whole genome assembly and annotation of the endangered Caribbean coral Acropora cervicornis.</title>
        <authorList>
            <person name="Selwyn J.D."/>
            <person name="Vollmer S.V."/>
        </authorList>
    </citation>
    <scope>NUCLEOTIDE SEQUENCE</scope>
    <source>
        <strain evidence="2">K2</strain>
    </source>
</reference>
<keyword evidence="3" id="KW-1185">Reference proteome</keyword>
<accession>A0AAD9R236</accession>
<dbReference type="EMBL" id="JARQWQ010000006">
    <property type="protein sequence ID" value="KAK2571326.1"/>
    <property type="molecule type" value="Genomic_DNA"/>
</dbReference>
<protein>
    <submittedName>
        <fullName evidence="2">Uncharacterized protein</fullName>
    </submittedName>
</protein>
<reference evidence="2" key="2">
    <citation type="journal article" date="2023" name="Science">
        <title>Genomic signatures of disease resistance in endangered staghorn corals.</title>
        <authorList>
            <person name="Vollmer S.V."/>
            <person name="Selwyn J.D."/>
            <person name="Despard B.A."/>
            <person name="Roesel C.L."/>
        </authorList>
    </citation>
    <scope>NUCLEOTIDE SEQUENCE</scope>
    <source>
        <strain evidence="2">K2</strain>
    </source>
</reference>
<name>A0AAD9R236_ACRCE</name>
<dbReference type="Proteomes" id="UP001249851">
    <property type="component" value="Unassembled WGS sequence"/>
</dbReference>
<feature type="compositionally biased region" description="Polar residues" evidence="1">
    <location>
        <begin position="241"/>
        <end position="252"/>
    </location>
</feature>
<organism evidence="2 3">
    <name type="scientific">Acropora cervicornis</name>
    <name type="common">Staghorn coral</name>
    <dbReference type="NCBI Taxonomy" id="6130"/>
    <lineage>
        <taxon>Eukaryota</taxon>
        <taxon>Metazoa</taxon>
        <taxon>Cnidaria</taxon>
        <taxon>Anthozoa</taxon>
        <taxon>Hexacorallia</taxon>
        <taxon>Scleractinia</taxon>
        <taxon>Astrocoeniina</taxon>
        <taxon>Acroporidae</taxon>
        <taxon>Acropora</taxon>
    </lineage>
</organism>
<evidence type="ECO:0000313" key="2">
    <source>
        <dbReference type="EMBL" id="KAK2571326.1"/>
    </source>
</evidence>
<evidence type="ECO:0000313" key="3">
    <source>
        <dbReference type="Proteomes" id="UP001249851"/>
    </source>
</evidence>
<feature type="region of interest" description="Disordered" evidence="1">
    <location>
        <begin position="233"/>
        <end position="252"/>
    </location>
</feature>
<feature type="non-terminal residue" evidence="2">
    <location>
        <position position="1"/>
    </location>
</feature>
<dbReference type="AlphaFoldDB" id="A0AAD9R236"/>
<comment type="caution">
    <text evidence="2">The sequence shown here is derived from an EMBL/GenBank/DDBJ whole genome shotgun (WGS) entry which is preliminary data.</text>
</comment>
<sequence length="252" mass="29154">ALSNLVSFICVFHRPIRAYYAHVNRRLKQDIEFGYGNAELTSIRVQPNQEPIYPYQMPNYTHSAPRGILDYLGGRPVKEVLDDDRKRDWRNAERRHIIKEQTSKRRDSLIDSLLIAKDIMDSHARNKEHEQKASERRHKIQQYNSFLAGKLGKNNRRLSFADEVNNACFMIAPKSVATDSKEKAKKTRRKIKKELSGKRRASFLNQIQVAQSTILDQGNGFYDANKEMIGGDPNSRYYTRDYSSPASRNYAG</sequence>
<evidence type="ECO:0000256" key="1">
    <source>
        <dbReference type="SAM" id="MobiDB-lite"/>
    </source>
</evidence>